<dbReference type="EMBL" id="JAKWFO010000007">
    <property type="protein sequence ID" value="KAI9634426.1"/>
    <property type="molecule type" value="Genomic_DNA"/>
</dbReference>
<sequence length="647" mass="70778">MVKYIVVCGGVISGIGKGVIASSTGLLLKTAGLKVTAIKIDPYMNIDAGTMAPTEHGEVYVLNDGGETDLDLGNYERYLDISLGKDNNLTTGKVYQYVIDRERRGDYLGKTVQIVPHLTNAVQDWIERVSKIPVDETGEEPDVCVVELGGTVGDIESAPFVEALRQFQFRVGHDNFALIYVSLIPVVGGEQKTKPTQAGVRDLRGLGLLPDIIACRCENPLFSATMEKVSMFCHVSPKQVLGVHNVSSTYHVPLLLREQGLLEFFQKRLNLGEIAVGPEMIKRGDNLLERWKALTNGRDRLFDTVSIVLIGKYTSLQDSYMSVVKALEHASMRCGRNLVLHWVDSSDLEPQAQIDDPVRYHDAWRHVCSAKGIIVPGGFGVRGTEGMISAVKWAREQKVPFLGICLGFQVAVIEYARNVCALADANSAELSTSTPHPVICFMPEISKTQMGGTMRLGLRPTVFEKGTEKSKLRRLYGGREVAWERHRHRYEVEPKYVERLEAGGKGQMRFVGKDERGERMQMLELDDHPYFTALQAHPEFCSRPLNPSPAFLGLVAAACGGSVLAEQIAANDNEGYTAPHPESAMVVPASEAVTDGAKGRAQQVGGIRVAGDVKGKDVGEVQKKLEKVTLGHEGKAGEEKGSLPNGI</sequence>
<dbReference type="GeneID" id="77728144"/>
<dbReference type="PROSITE" id="PS51273">
    <property type="entry name" value="GATASE_TYPE_1"/>
    <property type="match status" value="1"/>
</dbReference>
<feature type="domain" description="Glutamine amidotransferase" evidence="10">
    <location>
        <begin position="316"/>
        <end position="555"/>
    </location>
</feature>
<dbReference type="Gene3D" id="3.40.50.880">
    <property type="match status" value="1"/>
</dbReference>
<dbReference type="SUPFAM" id="SSF52317">
    <property type="entry name" value="Class I glutamine amidotransferase-like"/>
    <property type="match status" value="1"/>
</dbReference>
<comment type="catalytic activity">
    <reaction evidence="8 9">
        <text>UTP + L-glutamine + ATP + H2O = CTP + L-glutamate + ADP + phosphate + 2 H(+)</text>
        <dbReference type="Rhea" id="RHEA:26426"/>
        <dbReference type="ChEBI" id="CHEBI:15377"/>
        <dbReference type="ChEBI" id="CHEBI:15378"/>
        <dbReference type="ChEBI" id="CHEBI:29985"/>
        <dbReference type="ChEBI" id="CHEBI:30616"/>
        <dbReference type="ChEBI" id="CHEBI:37563"/>
        <dbReference type="ChEBI" id="CHEBI:43474"/>
        <dbReference type="ChEBI" id="CHEBI:46398"/>
        <dbReference type="ChEBI" id="CHEBI:58359"/>
        <dbReference type="ChEBI" id="CHEBI:456216"/>
        <dbReference type="EC" id="6.3.4.2"/>
    </reaction>
</comment>
<accession>A0AA38LUV4</accession>
<evidence type="ECO:0000259" key="11">
    <source>
        <dbReference type="Pfam" id="PF06418"/>
    </source>
</evidence>
<dbReference type="RefSeq" id="XP_052944203.1">
    <property type="nucleotide sequence ID" value="XM_053088939.1"/>
</dbReference>
<proteinExistence type="inferred from homology"/>
<dbReference type="PANTHER" id="PTHR11550">
    <property type="entry name" value="CTP SYNTHASE"/>
    <property type="match status" value="1"/>
</dbReference>
<evidence type="ECO:0000256" key="5">
    <source>
        <dbReference type="ARBA" id="ARBA00022840"/>
    </source>
</evidence>
<dbReference type="GO" id="GO:0097268">
    <property type="term" value="C:cytoophidium"/>
    <property type="evidence" value="ECO:0007669"/>
    <property type="project" value="TreeGrafter"/>
</dbReference>
<dbReference type="InterPro" id="IPR017456">
    <property type="entry name" value="CTP_synthase_N"/>
</dbReference>
<dbReference type="FunFam" id="3.40.50.300:FF:000207">
    <property type="entry name" value="CTP synthase"/>
    <property type="match status" value="1"/>
</dbReference>
<dbReference type="Gene3D" id="3.40.50.300">
    <property type="entry name" value="P-loop containing nucleotide triphosphate hydrolases"/>
    <property type="match status" value="1"/>
</dbReference>
<dbReference type="GO" id="GO:0044210">
    <property type="term" value="P:'de novo' CTP biosynthetic process"/>
    <property type="evidence" value="ECO:0007669"/>
    <property type="project" value="UniProtKB-UniRule"/>
</dbReference>
<dbReference type="Proteomes" id="UP001164286">
    <property type="component" value="Unassembled WGS sequence"/>
</dbReference>
<dbReference type="Pfam" id="PF00117">
    <property type="entry name" value="GATase"/>
    <property type="match status" value="1"/>
</dbReference>
<keyword evidence="13" id="KW-1185">Reference proteome</keyword>
<dbReference type="GO" id="GO:0019856">
    <property type="term" value="P:pyrimidine nucleobase biosynthetic process"/>
    <property type="evidence" value="ECO:0007669"/>
    <property type="project" value="TreeGrafter"/>
</dbReference>
<name>A0AA38LUV4_9TREE</name>
<comment type="function">
    <text evidence="9">Catalyzes the ATP-dependent amination of UTP to CTP with either L-glutamine or ammonia as the source of nitrogen.</text>
</comment>
<dbReference type="Pfam" id="PF06418">
    <property type="entry name" value="CTP_synth_N"/>
    <property type="match status" value="1"/>
</dbReference>
<dbReference type="EC" id="6.3.4.2" evidence="9"/>
<keyword evidence="3 9" id="KW-0436">Ligase</keyword>
<gene>
    <name evidence="12" type="ORF">MKK02DRAFT_34428</name>
</gene>
<evidence type="ECO:0000256" key="7">
    <source>
        <dbReference type="ARBA" id="ARBA00022975"/>
    </source>
</evidence>
<protein>
    <recommendedName>
        <fullName evidence="9">CTP synthase</fullName>
        <ecNumber evidence="9">6.3.4.2</ecNumber>
    </recommendedName>
    <alternativeName>
        <fullName evidence="9">UTP--ammonia ligase</fullName>
    </alternativeName>
</protein>
<feature type="domain" description="CTP synthase N-terminal" evidence="11">
    <location>
        <begin position="3"/>
        <end position="271"/>
    </location>
</feature>
<comment type="similarity">
    <text evidence="2 9">Belongs to the CTP synthase family.</text>
</comment>
<evidence type="ECO:0000256" key="3">
    <source>
        <dbReference type="ARBA" id="ARBA00022598"/>
    </source>
</evidence>
<dbReference type="GO" id="GO:0005737">
    <property type="term" value="C:cytoplasm"/>
    <property type="evidence" value="ECO:0007669"/>
    <property type="project" value="TreeGrafter"/>
</dbReference>
<dbReference type="NCBIfam" id="NF003792">
    <property type="entry name" value="PRK05380.1"/>
    <property type="match status" value="1"/>
</dbReference>
<organism evidence="12 13">
    <name type="scientific">Dioszegia hungarica</name>
    <dbReference type="NCBI Taxonomy" id="4972"/>
    <lineage>
        <taxon>Eukaryota</taxon>
        <taxon>Fungi</taxon>
        <taxon>Dikarya</taxon>
        <taxon>Basidiomycota</taxon>
        <taxon>Agaricomycotina</taxon>
        <taxon>Tremellomycetes</taxon>
        <taxon>Tremellales</taxon>
        <taxon>Bulleribasidiaceae</taxon>
        <taxon>Dioszegia</taxon>
    </lineage>
</organism>
<evidence type="ECO:0000256" key="1">
    <source>
        <dbReference type="ARBA" id="ARBA00005171"/>
    </source>
</evidence>
<dbReference type="CDD" id="cd03113">
    <property type="entry name" value="CTPS_N"/>
    <property type="match status" value="1"/>
</dbReference>
<dbReference type="PANTHER" id="PTHR11550:SF0">
    <property type="entry name" value="CTP SYNTHASE-RELATED"/>
    <property type="match status" value="1"/>
</dbReference>
<reference evidence="12" key="1">
    <citation type="journal article" date="2022" name="G3 (Bethesda)">
        <title>High quality genome of the basidiomycete yeast Dioszegia hungarica PDD-24b-2 isolated from cloud water.</title>
        <authorList>
            <person name="Jarrige D."/>
            <person name="Haridas S."/>
            <person name="Bleykasten-Grosshans C."/>
            <person name="Joly M."/>
            <person name="Nadalig T."/>
            <person name="Sancelme M."/>
            <person name="Vuilleumier S."/>
            <person name="Grigoriev I.V."/>
            <person name="Amato P."/>
            <person name="Bringel F."/>
        </authorList>
    </citation>
    <scope>NUCLEOTIDE SEQUENCE</scope>
    <source>
        <strain evidence="12">PDD-24b-2</strain>
    </source>
</reference>
<dbReference type="NCBIfam" id="TIGR00337">
    <property type="entry name" value="PyrG"/>
    <property type="match status" value="1"/>
</dbReference>
<evidence type="ECO:0000256" key="4">
    <source>
        <dbReference type="ARBA" id="ARBA00022741"/>
    </source>
</evidence>
<comment type="caution">
    <text evidence="12">The sequence shown here is derived from an EMBL/GenBank/DDBJ whole genome shotgun (WGS) entry which is preliminary data.</text>
</comment>
<keyword evidence="5 9" id="KW-0067">ATP-binding</keyword>
<dbReference type="GO" id="GO:0003883">
    <property type="term" value="F:CTP synthase activity"/>
    <property type="evidence" value="ECO:0007669"/>
    <property type="project" value="UniProtKB-UniRule"/>
</dbReference>
<dbReference type="AlphaFoldDB" id="A0AA38LUV4"/>
<evidence type="ECO:0000313" key="13">
    <source>
        <dbReference type="Proteomes" id="UP001164286"/>
    </source>
</evidence>
<dbReference type="FunFam" id="3.40.50.880:FF:000005">
    <property type="entry name" value="CTP synthase"/>
    <property type="match status" value="1"/>
</dbReference>
<evidence type="ECO:0000256" key="9">
    <source>
        <dbReference type="RuleBase" id="RU810713"/>
    </source>
</evidence>
<dbReference type="InterPro" id="IPR017926">
    <property type="entry name" value="GATASE"/>
</dbReference>
<evidence type="ECO:0000256" key="2">
    <source>
        <dbReference type="ARBA" id="ARBA00007533"/>
    </source>
</evidence>
<comment type="pathway">
    <text evidence="1 9">Pyrimidine metabolism; CTP biosynthesis via de novo pathway; CTP from UDP: step 2/2.</text>
</comment>
<dbReference type="InterPro" id="IPR033828">
    <property type="entry name" value="GATase1_CTP_Synthase"/>
</dbReference>
<keyword evidence="4 9" id="KW-0547">Nucleotide-binding</keyword>
<dbReference type="CDD" id="cd01746">
    <property type="entry name" value="GATase1_CTP_Synthase"/>
    <property type="match status" value="1"/>
</dbReference>
<dbReference type="InterPro" id="IPR004468">
    <property type="entry name" value="CTP_synthase"/>
</dbReference>
<evidence type="ECO:0000256" key="6">
    <source>
        <dbReference type="ARBA" id="ARBA00022962"/>
    </source>
</evidence>
<dbReference type="GO" id="GO:0005524">
    <property type="term" value="F:ATP binding"/>
    <property type="evidence" value="ECO:0007669"/>
    <property type="project" value="UniProtKB-KW"/>
</dbReference>
<keyword evidence="7 9" id="KW-0665">Pyrimidine biosynthesis</keyword>
<dbReference type="InterPro" id="IPR029062">
    <property type="entry name" value="Class_I_gatase-like"/>
</dbReference>
<evidence type="ECO:0000256" key="8">
    <source>
        <dbReference type="ARBA" id="ARBA00047781"/>
    </source>
</evidence>
<keyword evidence="6 9" id="KW-0315">Glutamine amidotransferase</keyword>
<dbReference type="GO" id="GO:0042802">
    <property type="term" value="F:identical protein binding"/>
    <property type="evidence" value="ECO:0007669"/>
    <property type="project" value="TreeGrafter"/>
</dbReference>
<evidence type="ECO:0000313" key="12">
    <source>
        <dbReference type="EMBL" id="KAI9634426.1"/>
    </source>
</evidence>
<dbReference type="SUPFAM" id="SSF52540">
    <property type="entry name" value="P-loop containing nucleoside triphosphate hydrolases"/>
    <property type="match status" value="1"/>
</dbReference>
<evidence type="ECO:0000259" key="10">
    <source>
        <dbReference type="Pfam" id="PF00117"/>
    </source>
</evidence>
<dbReference type="InterPro" id="IPR027417">
    <property type="entry name" value="P-loop_NTPase"/>
</dbReference>